<dbReference type="Proteomes" id="UP000006727">
    <property type="component" value="Chromosome 24"/>
</dbReference>
<dbReference type="EMBL" id="ABEU02000024">
    <property type="protein sequence ID" value="PNR28586.1"/>
    <property type="molecule type" value="Genomic_DNA"/>
</dbReference>
<reference evidence="1 3" key="1">
    <citation type="journal article" date="2008" name="Science">
        <title>The Physcomitrella genome reveals evolutionary insights into the conquest of land by plants.</title>
        <authorList>
            <person name="Rensing S."/>
            <person name="Lang D."/>
            <person name="Zimmer A."/>
            <person name="Terry A."/>
            <person name="Salamov A."/>
            <person name="Shapiro H."/>
            <person name="Nishiyama T."/>
            <person name="Perroud P.-F."/>
            <person name="Lindquist E."/>
            <person name="Kamisugi Y."/>
            <person name="Tanahashi T."/>
            <person name="Sakakibara K."/>
            <person name="Fujita T."/>
            <person name="Oishi K."/>
            <person name="Shin-I T."/>
            <person name="Kuroki Y."/>
            <person name="Toyoda A."/>
            <person name="Suzuki Y."/>
            <person name="Hashimoto A."/>
            <person name="Yamaguchi K."/>
            <person name="Sugano A."/>
            <person name="Kohara Y."/>
            <person name="Fujiyama A."/>
            <person name="Anterola A."/>
            <person name="Aoki S."/>
            <person name="Ashton N."/>
            <person name="Barbazuk W.B."/>
            <person name="Barker E."/>
            <person name="Bennetzen J."/>
            <person name="Bezanilla M."/>
            <person name="Blankenship R."/>
            <person name="Cho S.H."/>
            <person name="Dutcher S."/>
            <person name="Estelle M."/>
            <person name="Fawcett J.A."/>
            <person name="Gundlach H."/>
            <person name="Hanada K."/>
            <person name="Heyl A."/>
            <person name="Hicks K.A."/>
            <person name="Hugh J."/>
            <person name="Lohr M."/>
            <person name="Mayer K."/>
            <person name="Melkozernov A."/>
            <person name="Murata T."/>
            <person name="Nelson D."/>
            <person name="Pils B."/>
            <person name="Prigge M."/>
            <person name="Reiss B."/>
            <person name="Renner T."/>
            <person name="Rombauts S."/>
            <person name="Rushton P."/>
            <person name="Sanderfoot A."/>
            <person name="Schween G."/>
            <person name="Shiu S.-H."/>
            <person name="Stueber K."/>
            <person name="Theodoulou F.L."/>
            <person name="Tu H."/>
            <person name="Van de Peer Y."/>
            <person name="Verrier P.J."/>
            <person name="Waters E."/>
            <person name="Wood A."/>
            <person name="Yang L."/>
            <person name="Cove D."/>
            <person name="Cuming A."/>
            <person name="Hasebe M."/>
            <person name="Lucas S."/>
            <person name="Mishler D.B."/>
            <person name="Reski R."/>
            <person name="Grigoriev I."/>
            <person name="Quatrano R.S."/>
            <person name="Boore J.L."/>
        </authorList>
    </citation>
    <scope>NUCLEOTIDE SEQUENCE [LARGE SCALE GENOMIC DNA]</scope>
    <source>
        <strain evidence="2 3">cv. Gransden 2004</strain>
    </source>
</reference>
<evidence type="ECO:0000313" key="2">
    <source>
        <dbReference type="EnsemblPlants" id="Pp3c24_16590V3.1"/>
    </source>
</evidence>
<reference evidence="2" key="3">
    <citation type="submission" date="2020-12" db="UniProtKB">
        <authorList>
            <consortium name="EnsemblPlants"/>
        </authorList>
    </citation>
    <scope>IDENTIFICATION</scope>
</reference>
<reference evidence="1 3" key="2">
    <citation type="journal article" date="2018" name="Plant J.">
        <title>The Physcomitrella patens chromosome-scale assembly reveals moss genome structure and evolution.</title>
        <authorList>
            <person name="Lang D."/>
            <person name="Ullrich K.K."/>
            <person name="Murat F."/>
            <person name="Fuchs J."/>
            <person name="Jenkins J."/>
            <person name="Haas F.B."/>
            <person name="Piednoel M."/>
            <person name="Gundlach H."/>
            <person name="Van Bel M."/>
            <person name="Meyberg R."/>
            <person name="Vives C."/>
            <person name="Morata J."/>
            <person name="Symeonidi A."/>
            <person name="Hiss M."/>
            <person name="Muchero W."/>
            <person name="Kamisugi Y."/>
            <person name="Saleh O."/>
            <person name="Blanc G."/>
            <person name="Decker E.L."/>
            <person name="van Gessel N."/>
            <person name="Grimwood J."/>
            <person name="Hayes R.D."/>
            <person name="Graham S.W."/>
            <person name="Gunter L.E."/>
            <person name="McDaniel S.F."/>
            <person name="Hoernstein S.N.W."/>
            <person name="Larsson A."/>
            <person name="Li F.W."/>
            <person name="Perroud P.F."/>
            <person name="Phillips J."/>
            <person name="Ranjan P."/>
            <person name="Rokshar D.S."/>
            <person name="Rothfels C.J."/>
            <person name="Schneider L."/>
            <person name="Shu S."/>
            <person name="Stevenson D.W."/>
            <person name="Thummler F."/>
            <person name="Tillich M."/>
            <person name="Villarreal Aguilar J.C."/>
            <person name="Widiez T."/>
            <person name="Wong G.K."/>
            <person name="Wymore A."/>
            <person name="Zhang Y."/>
            <person name="Zimmer A.D."/>
            <person name="Quatrano R.S."/>
            <person name="Mayer K.F.X."/>
            <person name="Goodstein D."/>
            <person name="Casacuberta J.M."/>
            <person name="Vandepoele K."/>
            <person name="Reski R."/>
            <person name="Cuming A.C."/>
            <person name="Tuskan G.A."/>
            <person name="Maumus F."/>
            <person name="Salse J."/>
            <person name="Schmutz J."/>
            <person name="Rensing S.A."/>
        </authorList>
    </citation>
    <scope>NUCLEOTIDE SEQUENCE [LARGE SCALE GENOMIC DNA]</scope>
    <source>
        <strain evidence="2 3">cv. Gransden 2004</strain>
    </source>
</reference>
<organism evidence="1">
    <name type="scientific">Physcomitrium patens</name>
    <name type="common">Spreading-leaved earth moss</name>
    <name type="synonym">Physcomitrella patens</name>
    <dbReference type="NCBI Taxonomy" id="3218"/>
    <lineage>
        <taxon>Eukaryota</taxon>
        <taxon>Viridiplantae</taxon>
        <taxon>Streptophyta</taxon>
        <taxon>Embryophyta</taxon>
        <taxon>Bryophyta</taxon>
        <taxon>Bryophytina</taxon>
        <taxon>Bryopsida</taxon>
        <taxon>Funariidae</taxon>
        <taxon>Funariales</taxon>
        <taxon>Funariaceae</taxon>
        <taxon>Physcomitrium</taxon>
    </lineage>
</organism>
<evidence type="ECO:0000313" key="1">
    <source>
        <dbReference type="EMBL" id="PNR28586.1"/>
    </source>
</evidence>
<proteinExistence type="predicted"/>
<sequence>MDLPRKVENMNSLEEQRRLLWGWCRLRVKRGRGVCRGFWNDGGLLQEQVFDVWLNFVRAFDEEAGDAAAIDPVGLPKCRRQLN</sequence>
<dbReference type="AlphaFoldDB" id="A0A2K1IH29"/>
<dbReference type="Gramene" id="Pp3c24_16590V3.1">
    <property type="protein sequence ID" value="Pp3c24_16590V3.1"/>
    <property type="gene ID" value="Pp3c24_16590"/>
</dbReference>
<dbReference type="InParanoid" id="A0A2K1IH29"/>
<accession>A0A2K1IH29</accession>
<name>A0A2K1IH29_PHYPA</name>
<dbReference type="EnsemblPlants" id="Pp3c24_16590V3.1">
    <property type="protein sequence ID" value="Pp3c24_16590V3.1"/>
    <property type="gene ID" value="Pp3c24_16590"/>
</dbReference>
<gene>
    <name evidence="1" type="ORF">PHYPA_029178</name>
</gene>
<keyword evidence="3" id="KW-1185">Reference proteome</keyword>
<protein>
    <submittedName>
        <fullName evidence="1 2">Uncharacterized protein</fullName>
    </submittedName>
</protein>
<evidence type="ECO:0000313" key="3">
    <source>
        <dbReference type="Proteomes" id="UP000006727"/>
    </source>
</evidence>
<dbReference type="EnsemblPlants" id="Pp3c24_16590V3.2">
    <property type="protein sequence ID" value="Pp3c24_16590V3.2"/>
    <property type="gene ID" value="Pp3c24_16590"/>
</dbReference>
<dbReference type="Gramene" id="Pp3c24_16590V3.2">
    <property type="protein sequence ID" value="Pp3c24_16590V3.2"/>
    <property type="gene ID" value="Pp3c24_16590"/>
</dbReference>